<keyword evidence="2" id="KW-0969">Cilium</keyword>
<evidence type="ECO:0000256" key="1">
    <source>
        <dbReference type="SAM" id="SignalP"/>
    </source>
</evidence>
<evidence type="ECO:0000313" key="2">
    <source>
        <dbReference type="EMBL" id="SDO42278.1"/>
    </source>
</evidence>
<dbReference type="Proteomes" id="UP000198793">
    <property type="component" value="Unassembled WGS sequence"/>
</dbReference>
<dbReference type="SUPFAM" id="SSF158791">
    <property type="entry name" value="MgtE N-terminal domain-like"/>
    <property type="match status" value="1"/>
</dbReference>
<accession>A0A1H0JEU8</accession>
<dbReference type="OrthoDB" id="9810610at2"/>
<dbReference type="AlphaFoldDB" id="A0A1H0JEU8"/>
<protein>
    <submittedName>
        <fullName evidence="2">Flagellar motility protein MotE, a chaperone for MotC folding</fullName>
    </submittedName>
</protein>
<dbReference type="STRING" id="1166073.SAMN05192530_106154"/>
<keyword evidence="2" id="KW-0966">Cell projection</keyword>
<gene>
    <name evidence="2" type="ORF">SAMN05192530_106154</name>
</gene>
<organism evidence="2 3">
    <name type="scientific">Aureimonas jatrophae</name>
    <dbReference type="NCBI Taxonomy" id="1166073"/>
    <lineage>
        <taxon>Bacteria</taxon>
        <taxon>Pseudomonadati</taxon>
        <taxon>Pseudomonadota</taxon>
        <taxon>Alphaproteobacteria</taxon>
        <taxon>Hyphomicrobiales</taxon>
        <taxon>Aurantimonadaceae</taxon>
        <taxon>Aureimonas</taxon>
    </lineage>
</organism>
<keyword evidence="3" id="KW-1185">Reference proteome</keyword>
<evidence type="ECO:0000313" key="3">
    <source>
        <dbReference type="Proteomes" id="UP000198793"/>
    </source>
</evidence>
<reference evidence="2 3" key="1">
    <citation type="submission" date="2016-10" db="EMBL/GenBank/DDBJ databases">
        <authorList>
            <person name="de Groot N.N."/>
        </authorList>
    </citation>
    <scope>NUCLEOTIDE SEQUENCE [LARGE SCALE GENOMIC DNA]</scope>
    <source>
        <strain evidence="3">L7-484,KACC 16230,DSM 25025</strain>
    </source>
</reference>
<sequence>MTRTALNLALVAFLAAVPAHAEEASGGAAAPAAPAAPAKVRVVGPNGQAVAPAEPAPMSDVERYCANIADPALDARNALQLKKVQEAEGQLSERIDQLEAKRQEVQGWIAERKAFLDSTAGIMTDIYSAMKPDAAAAQLAGLERPVAASLLTRLKSRQASAILAEMPAPVAAELADLIVRKTDRGATTAATEAPSAGSENRS</sequence>
<feature type="signal peptide" evidence="1">
    <location>
        <begin position="1"/>
        <end position="21"/>
    </location>
</feature>
<keyword evidence="2" id="KW-0282">Flagellum</keyword>
<name>A0A1H0JEU8_9HYPH</name>
<proteinExistence type="predicted"/>
<dbReference type="EMBL" id="FNIT01000006">
    <property type="protein sequence ID" value="SDO42278.1"/>
    <property type="molecule type" value="Genomic_DNA"/>
</dbReference>
<keyword evidence="1" id="KW-0732">Signal</keyword>
<dbReference type="RefSeq" id="WP_090674473.1">
    <property type="nucleotide sequence ID" value="NZ_FNIT01000006.1"/>
</dbReference>
<feature type="chain" id="PRO_5011793427" evidence="1">
    <location>
        <begin position="22"/>
        <end position="202"/>
    </location>
</feature>